<dbReference type="GO" id="GO:0019262">
    <property type="term" value="P:N-acetylneuraminate catabolic process"/>
    <property type="evidence" value="ECO:0007669"/>
    <property type="project" value="TreeGrafter"/>
</dbReference>
<dbReference type="PANTHER" id="PTHR18964:SF169">
    <property type="entry name" value="N-ACETYLMANNOSAMINE KINASE"/>
    <property type="match status" value="1"/>
</dbReference>
<dbReference type="PROSITE" id="PS01125">
    <property type="entry name" value="ROK"/>
    <property type="match status" value="1"/>
</dbReference>
<name>A0A5B2V9E5_9HYPH</name>
<dbReference type="OrthoDB" id="49685at2"/>
<protein>
    <submittedName>
        <fullName evidence="2">ROK family transcriptional regulator</fullName>
    </submittedName>
</protein>
<accession>A0A5B2V9E5</accession>
<dbReference type="Pfam" id="PF00480">
    <property type="entry name" value="ROK"/>
    <property type="match status" value="1"/>
</dbReference>
<dbReference type="Gene3D" id="3.30.420.40">
    <property type="match status" value="2"/>
</dbReference>
<gene>
    <name evidence="2" type="ORF">F0L46_22430</name>
</gene>
<dbReference type="SUPFAM" id="SSF53067">
    <property type="entry name" value="Actin-like ATPase domain"/>
    <property type="match status" value="1"/>
</dbReference>
<dbReference type="InterPro" id="IPR000600">
    <property type="entry name" value="ROK"/>
</dbReference>
<evidence type="ECO:0000313" key="3">
    <source>
        <dbReference type="Proteomes" id="UP000323142"/>
    </source>
</evidence>
<dbReference type="Gene3D" id="1.10.10.10">
    <property type="entry name" value="Winged helix-like DNA-binding domain superfamily/Winged helix DNA-binding domain"/>
    <property type="match status" value="1"/>
</dbReference>
<reference evidence="2 3" key="1">
    <citation type="submission" date="2019-09" db="EMBL/GenBank/DDBJ databases">
        <title>Salinarimonas rosea gen. nov., sp. nov., a new member of the a-2 subgroup of the Proteobacteria.</title>
        <authorList>
            <person name="Liu J."/>
        </authorList>
    </citation>
    <scope>NUCLEOTIDE SEQUENCE [LARGE SCALE GENOMIC DNA]</scope>
    <source>
        <strain evidence="2 3">BN140002</strain>
    </source>
</reference>
<dbReference type="AlphaFoldDB" id="A0A5B2V9E5"/>
<reference evidence="2 3" key="2">
    <citation type="submission" date="2019-09" db="EMBL/GenBank/DDBJ databases">
        <authorList>
            <person name="Jin C."/>
        </authorList>
    </citation>
    <scope>NUCLEOTIDE SEQUENCE [LARGE SCALE GENOMIC DNA]</scope>
    <source>
        <strain evidence="2 3">BN140002</strain>
    </source>
</reference>
<comment type="caution">
    <text evidence="2">The sequence shown here is derived from an EMBL/GenBank/DDBJ whole genome shotgun (WGS) entry which is preliminary data.</text>
</comment>
<organism evidence="2 3">
    <name type="scientific">Salinarimonas soli</name>
    <dbReference type="NCBI Taxonomy" id="1638099"/>
    <lineage>
        <taxon>Bacteria</taxon>
        <taxon>Pseudomonadati</taxon>
        <taxon>Pseudomonadota</taxon>
        <taxon>Alphaproteobacteria</taxon>
        <taxon>Hyphomicrobiales</taxon>
        <taxon>Salinarimonadaceae</taxon>
        <taxon>Salinarimonas</taxon>
    </lineage>
</organism>
<dbReference type="GO" id="GO:0009384">
    <property type="term" value="F:N-acylmannosamine kinase activity"/>
    <property type="evidence" value="ECO:0007669"/>
    <property type="project" value="TreeGrafter"/>
</dbReference>
<evidence type="ECO:0000313" key="2">
    <source>
        <dbReference type="EMBL" id="KAA2234857.1"/>
    </source>
</evidence>
<dbReference type="InterPro" id="IPR036390">
    <property type="entry name" value="WH_DNA-bd_sf"/>
</dbReference>
<comment type="similarity">
    <text evidence="1">Belongs to the ROK (NagC/XylR) family.</text>
</comment>
<keyword evidence="3" id="KW-1185">Reference proteome</keyword>
<dbReference type="EMBL" id="VUOA01000041">
    <property type="protein sequence ID" value="KAA2234857.1"/>
    <property type="molecule type" value="Genomic_DNA"/>
</dbReference>
<sequence length="415" mass="44280">MPAAGRMPMSLSGLAPFDRRGHQRRLLVDALRRAQRASRAELAAVTGLSAQTVTVLVEDLVADGLVMELGRRQAARGQPPIELGLNPEGGFAIGLQIDQGRVTGLVADIETRIRSQDQVLCCTREPASALADIGTFVDRLVAAAGVEFARIWGIGIVLPGPFGLEADRDDPLTMPAWTQRDFVPDYMAALRCPVIVGNDATAAAIGEHLDGVARDLRGFVYLYIGEGIGGGLFIDDHPFTGTFGNAGEIGRMLVIDPDRGAPAALESIASVSALRGMLLDAGCDAALSAEADALLDLDPATLDRWFERVADALRIAIVNLENLFDPEAIVLGGPLPTRALMRLAKALEPLPASVSLRRERAQPRLLIARSGRSSSALGGATLALFRALSPQPRAARIARHRTPLDSRARPRELRQ</sequence>
<dbReference type="SUPFAM" id="SSF46785">
    <property type="entry name" value="Winged helix' DNA-binding domain"/>
    <property type="match status" value="1"/>
</dbReference>
<dbReference type="InterPro" id="IPR049874">
    <property type="entry name" value="ROK_cs"/>
</dbReference>
<dbReference type="Proteomes" id="UP000323142">
    <property type="component" value="Unassembled WGS sequence"/>
</dbReference>
<dbReference type="InterPro" id="IPR043129">
    <property type="entry name" value="ATPase_NBD"/>
</dbReference>
<proteinExistence type="inferred from homology"/>
<dbReference type="PANTHER" id="PTHR18964">
    <property type="entry name" value="ROK (REPRESSOR, ORF, KINASE) FAMILY"/>
    <property type="match status" value="1"/>
</dbReference>
<dbReference type="InterPro" id="IPR036388">
    <property type="entry name" value="WH-like_DNA-bd_sf"/>
</dbReference>
<evidence type="ECO:0000256" key="1">
    <source>
        <dbReference type="ARBA" id="ARBA00006479"/>
    </source>
</evidence>
<dbReference type="Pfam" id="PF13412">
    <property type="entry name" value="HTH_24"/>
    <property type="match status" value="1"/>
</dbReference>